<evidence type="ECO:0000313" key="2">
    <source>
        <dbReference type="Proteomes" id="UP001144372"/>
    </source>
</evidence>
<dbReference type="RefSeq" id="WP_281793123.1">
    <property type="nucleotide sequence ID" value="NZ_BSDR01000001.1"/>
</dbReference>
<gene>
    <name evidence="1" type="ORF">DAMNIGENAA_13050</name>
</gene>
<organism evidence="1 2">
    <name type="scientific">Desulforhabdus amnigena</name>
    <dbReference type="NCBI Taxonomy" id="40218"/>
    <lineage>
        <taxon>Bacteria</taxon>
        <taxon>Pseudomonadati</taxon>
        <taxon>Thermodesulfobacteriota</taxon>
        <taxon>Syntrophobacteria</taxon>
        <taxon>Syntrophobacterales</taxon>
        <taxon>Syntrophobacteraceae</taxon>
        <taxon>Desulforhabdus</taxon>
    </lineage>
</organism>
<keyword evidence="2" id="KW-1185">Reference proteome</keyword>
<sequence>MSNQDPQHIYHYAIDAFGNWTCEGNPVTEQELVRILSRSIFMEGGNYFIRCEGEVHPVQVADAPLWVHCVHVKTNSKGDLQHVEIELEDGRRELLDGETLTVVQNQALYCLATPRRLKARFGKLAYYELTQYLQMDENGEEFYFVIAGRRYNIEKESEKGAPA</sequence>
<accession>A0A9W6FRT6</accession>
<dbReference type="Gene3D" id="3.10.540.10">
    <property type="entry name" value="duf1285 like domain"/>
    <property type="match status" value="1"/>
</dbReference>
<dbReference type="AlphaFoldDB" id="A0A9W6FRT6"/>
<comment type="caution">
    <text evidence="1">The sequence shown here is derived from an EMBL/GenBank/DDBJ whole genome shotgun (WGS) entry which is preliminary data.</text>
</comment>
<evidence type="ECO:0000313" key="1">
    <source>
        <dbReference type="EMBL" id="GLI33872.1"/>
    </source>
</evidence>
<dbReference type="Proteomes" id="UP001144372">
    <property type="component" value="Unassembled WGS sequence"/>
</dbReference>
<reference evidence="1" key="1">
    <citation type="submission" date="2022-12" db="EMBL/GenBank/DDBJ databases">
        <title>Reference genome sequencing for broad-spectrum identification of bacterial and archaeal isolates by mass spectrometry.</title>
        <authorList>
            <person name="Sekiguchi Y."/>
            <person name="Tourlousse D.M."/>
        </authorList>
    </citation>
    <scope>NUCLEOTIDE SEQUENCE</scope>
    <source>
        <strain evidence="1">ASRB1</strain>
    </source>
</reference>
<proteinExistence type="predicted"/>
<protein>
    <recommendedName>
        <fullName evidence="3">DUF1285 domain-containing protein</fullName>
    </recommendedName>
</protein>
<dbReference type="EMBL" id="BSDR01000001">
    <property type="protein sequence ID" value="GLI33872.1"/>
    <property type="molecule type" value="Genomic_DNA"/>
</dbReference>
<name>A0A9W6FRT6_9BACT</name>
<evidence type="ECO:0008006" key="3">
    <source>
        <dbReference type="Google" id="ProtNLM"/>
    </source>
</evidence>